<protein>
    <submittedName>
        <fullName evidence="1">Uncharacterized protein</fullName>
    </submittedName>
</protein>
<dbReference type="InterPro" id="IPR011051">
    <property type="entry name" value="RmlC_Cupin_sf"/>
</dbReference>
<gene>
    <name evidence="1" type="ORF">GGQ80_002053</name>
</gene>
<accession>A0A840F496</accession>
<proteinExistence type="predicted"/>
<evidence type="ECO:0000313" key="2">
    <source>
        <dbReference type="Proteomes" id="UP000529795"/>
    </source>
</evidence>
<comment type="caution">
    <text evidence="1">The sequence shown here is derived from an EMBL/GenBank/DDBJ whole genome shotgun (WGS) entry which is preliminary data.</text>
</comment>
<organism evidence="1 2">
    <name type="scientific">Sphingomonas jinjuensis</name>
    <dbReference type="NCBI Taxonomy" id="535907"/>
    <lineage>
        <taxon>Bacteria</taxon>
        <taxon>Pseudomonadati</taxon>
        <taxon>Pseudomonadota</taxon>
        <taxon>Alphaproteobacteria</taxon>
        <taxon>Sphingomonadales</taxon>
        <taxon>Sphingomonadaceae</taxon>
        <taxon>Sphingomonas</taxon>
    </lineage>
</organism>
<dbReference type="EMBL" id="JACIEV010000005">
    <property type="protein sequence ID" value="MBB4154143.1"/>
    <property type="molecule type" value="Genomic_DNA"/>
</dbReference>
<name>A0A840F496_9SPHN</name>
<evidence type="ECO:0000313" key="1">
    <source>
        <dbReference type="EMBL" id="MBB4154143.1"/>
    </source>
</evidence>
<sequence>MHAGTSCCRLFLPYGRQHASRSQRASAGGGGMRPLAYATPEQLIAWAAAMMERAPDFVIGPADAPYLRRWWVIPRNEACNVYLHEILRSDDDRALHDHPWANTSMLLDGRYVEHTPDGSFMRGAGWVGSREATAAHRLEILPGERALSLFITGPKVREWGFICPQGWTHWRDFTGGEHGELVGRGCGEHDALLPFTSAVEAQLA</sequence>
<dbReference type="AlphaFoldDB" id="A0A840F496"/>
<reference evidence="1 2" key="1">
    <citation type="submission" date="2020-08" db="EMBL/GenBank/DDBJ databases">
        <title>Genomic Encyclopedia of Type Strains, Phase IV (KMG-IV): sequencing the most valuable type-strain genomes for metagenomic binning, comparative biology and taxonomic classification.</title>
        <authorList>
            <person name="Goeker M."/>
        </authorList>
    </citation>
    <scope>NUCLEOTIDE SEQUENCE [LARGE SCALE GENOMIC DNA]</scope>
    <source>
        <strain evidence="1 2">YC6723</strain>
    </source>
</reference>
<dbReference type="RefSeq" id="WP_246346994.1">
    <property type="nucleotide sequence ID" value="NZ_JACIEV010000005.1"/>
</dbReference>
<dbReference type="Proteomes" id="UP000529795">
    <property type="component" value="Unassembled WGS sequence"/>
</dbReference>
<dbReference type="SUPFAM" id="SSF51182">
    <property type="entry name" value="RmlC-like cupins"/>
    <property type="match status" value="1"/>
</dbReference>
<keyword evidence="2" id="KW-1185">Reference proteome</keyword>